<keyword evidence="2" id="KW-1133">Transmembrane helix</keyword>
<feature type="transmembrane region" description="Helical" evidence="2">
    <location>
        <begin position="12"/>
        <end position="36"/>
    </location>
</feature>
<keyword evidence="2" id="KW-0812">Transmembrane</keyword>
<proteinExistence type="predicted"/>
<gene>
    <name evidence="4" type="ORF">RKE40_10780</name>
</gene>
<dbReference type="SUPFAM" id="SSF103088">
    <property type="entry name" value="OmpA-like"/>
    <property type="match status" value="1"/>
</dbReference>
<dbReference type="InterPro" id="IPR050330">
    <property type="entry name" value="Bact_OuterMem_StrucFunc"/>
</dbReference>
<dbReference type="Gene3D" id="3.30.1330.60">
    <property type="entry name" value="OmpA-like domain"/>
    <property type="match status" value="1"/>
</dbReference>
<accession>A0ABU3S6M7</accession>
<dbReference type="PANTHER" id="PTHR30329">
    <property type="entry name" value="STATOR ELEMENT OF FLAGELLAR MOTOR COMPLEX"/>
    <property type="match status" value="1"/>
</dbReference>
<evidence type="ECO:0000256" key="2">
    <source>
        <dbReference type="SAM" id="Phobius"/>
    </source>
</evidence>
<dbReference type="Proteomes" id="UP001254257">
    <property type="component" value="Unassembled WGS sequence"/>
</dbReference>
<evidence type="ECO:0000259" key="3">
    <source>
        <dbReference type="PROSITE" id="PS51123"/>
    </source>
</evidence>
<keyword evidence="1 2" id="KW-0472">Membrane</keyword>
<organism evidence="4 5">
    <name type="scientific">Bosea rubneri</name>
    <dbReference type="NCBI Taxonomy" id="3075434"/>
    <lineage>
        <taxon>Bacteria</taxon>
        <taxon>Pseudomonadati</taxon>
        <taxon>Pseudomonadota</taxon>
        <taxon>Alphaproteobacteria</taxon>
        <taxon>Hyphomicrobiales</taxon>
        <taxon>Boseaceae</taxon>
        <taxon>Bosea</taxon>
    </lineage>
</organism>
<dbReference type="RefSeq" id="WP_316018240.1">
    <property type="nucleotide sequence ID" value="NZ_JAWDID010000012.1"/>
</dbReference>
<name>A0ABU3S6M7_9HYPH</name>
<evidence type="ECO:0000313" key="5">
    <source>
        <dbReference type="Proteomes" id="UP001254257"/>
    </source>
</evidence>
<evidence type="ECO:0000256" key="1">
    <source>
        <dbReference type="PROSITE-ProRule" id="PRU00473"/>
    </source>
</evidence>
<comment type="caution">
    <text evidence="4">The sequence shown here is derived from an EMBL/GenBank/DDBJ whole genome shotgun (WGS) entry which is preliminary data.</text>
</comment>
<dbReference type="Pfam" id="PF00691">
    <property type="entry name" value="OmpA"/>
    <property type="match status" value="1"/>
</dbReference>
<dbReference type="PANTHER" id="PTHR30329:SF19">
    <property type="entry name" value="OUTER MEMBRANE PROTEIN, OMPA FAMILY"/>
    <property type="match status" value="1"/>
</dbReference>
<evidence type="ECO:0000313" key="4">
    <source>
        <dbReference type="EMBL" id="MDU0340371.1"/>
    </source>
</evidence>
<reference evidence="4 5" key="1">
    <citation type="submission" date="2023-09" db="EMBL/GenBank/DDBJ databases">
        <title>Whole genome shotgun sequencing (WGS) of Bosea sp. ZW T0_25, isolated from stored onions (Allium cepa).</title>
        <authorList>
            <person name="Stoll D.A."/>
            <person name="Huch M."/>
        </authorList>
    </citation>
    <scope>NUCLEOTIDE SEQUENCE [LARGE SCALE GENOMIC DNA]</scope>
    <source>
        <strain evidence="4 5">ZW T0_25</strain>
    </source>
</reference>
<dbReference type="EMBL" id="JAWDID010000012">
    <property type="protein sequence ID" value="MDU0340371.1"/>
    <property type="molecule type" value="Genomic_DNA"/>
</dbReference>
<feature type="domain" description="OmpA-like" evidence="3">
    <location>
        <begin position="106"/>
        <end position="196"/>
    </location>
</feature>
<dbReference type="InterPro" id="IPR006665">
    <property type="entry name" value="OmpA-like"/>
</dbReference>
<feature type="non-terminal residue" evidence="4">
    <location>
        <position position="196"/>
    </location>
</feature>
<sequence>MSETADAPRKIVRIAGYGAALTAGVMLVAALTLWLLDLFFPVPVPHSVPPPAALLHPAEAPALASQSAPVRSLAPASAPRPDQLPRIRAGLAAEIASGMVTVDRFGGWIAIRIANAGSFEPGRAELLPGFIASGRRIAALVEQQPGAVRVVGHTDDRAPARGSAYKDNQALSAARAAAVAELLRTGLSDKGRLGAE</sequence>
<dbReference type="InterPro" id="IPR036737">
    <property type="entry name" value="OmpA-like_sf"/>
</dbReference>
<protein>
    <submittedName>
        <fullName evidence="4">OmpA family protein</fullName>
    </submittedName>
</protein>
<dbReference type="PROSITE" id="PS51123">
    <property type="entry name" value="OMPA_2"/>
    <property type="match status" value="1"/>
</dbReference>
<keyword evidence="5" id="KW-1185">Reference proteome</keyword>